<reference evidence="1" key="1">
    <citation type="submission" date="2014-12" db="EMBL/GenBank/DDBJ databases">
        <title>Insight into the proteome of Arion vulgaris.</title>
        <authorList>
            <person name="Aradska J."/>
            <person name="Bulat T."/>
            <person name="Smidak R."/>
            <person name="Sarate P."/>
            <person name="Gangsoo J."/>
            <person name="Sialana F."/>
            <person name="Bilban M."/>
            <person name="Lubec G."/>
        </authorList>
    </citation>
    <scope>NUCLEOTIDE SEQUENCE</scope>
    <source>
        <tissue evidence="1">Skin</tissue>
    </source>
</reference>
<name>A0A0B7C6Q7_9EUPU</name>
<evidence type="ECO:0000313" key="1">
    <source>
        <dbReference type="EMBL" id="CEL00271.1"/>
    </source>
</evidence>
<organism evidence="1">
    <name type="scientific">Arion vulgaris</name>
    <dbReference type="NCBI Taxonomy" id="1028688"/>
    <lineage>
        <taxon>Eukaryota</taxon>
        <taxon>Metazoa</taxon>
        <taxon>Spiralia</taxon>
        <taxon>Lophotrochozoa</taxon>
        <taxon>Mollusca</taxon>
        <taxon>Gastropoda</taxon>
        <taxon>Heterobranchia</taxon>
        <taxon>Euthyneura</taxon>
        <taxon>Panpulmonata</taxon>
        <taxon>Eupulmonata</taxon>
        <taxon>Stylommatophora</taxon>
        <taxon>Helicina</taxon>
        <taxon>Arionoidea</taxon>
        <taxon>Arionidae</taxon>
        <taxon>Arion</taxon>
    </lineage>
</organism>
<dbReference type="EMBL" id="HACG01053400">
    <property type="protein sequence ID" value="CEL00271.1"/>
    <property type="molecule type" value="Transcribed_RNA"/>
</dbReference>
<sequence>HQHKKMTSSLDLNGLKLQLVTIPIGHVLCTNAVTYKNCLSHILAIKKNYETHHVQQVTIIQLPPVGL</sequence>
<protein>
    <submittedName>
        <fullName evidence="1">Uncharacterized protein</fullName>
    </submittedName>
</protein>
<feature type="non-terminal residue" evidence="1">
    <location>
        <position position="1"/>
    </location>
</feature>
<accession>A0A0B7C6Q7</accession>
<proteinExistence type="predicted"/>
<dbReference type="AlphaFoldDB" id="A0A0B7C6Q7"/>
<gene>
    <name evidence="1" type="primary">ORF223295</name>
</gene>